<gene>
    <name evidence="1" type="ORF">S01H4_59663</name>
</gene>
<proteinExistence type="predicted"/>
<name>X1CQV8_9ZZZZ</name>
<dbReference type="AlphaFoldDB" id="X1CQV8"/>
<organism evidence="1">
    <name type="scientific">marine sediment metagenome</name>
    <dbReference type="NCBI Taxonomy" id="412755"/>
    <lineage>
        <taxon>unclassified sequences</taxon>
        <taxon>metagenomes</taxon>
        <taxon>ecological metagenomes</taxon>
    </lineage>
</organism>
<evidence type="ECO:0000313" key="1">
    <source>
        <dbReference type="EMBL" id="GAH10207.1"/>
    </source>
</evidence>
<protein>
    <submittedName>
        <fullName evidence="1">Uncharacterized protein</fullName>
    </submittedName>
</protein>
<sequence>MADRSMVNYAETLQESPWMEFIELEKSGHVKLPDGLFKEKLQDANPDAWFKTKENPMAKLKHGISKEKGGL</sequence>
<comment type="caution">
    <text evidence="1">The sequence shown here is derived from an EMBL/GenBank/DDBJ whole genome shotgun (WGS) entry which is preliminary data.</text>
</comment>
<dbReference type="EMBL" id="BART01035026">
    <property type="protein sequence ID" value="GAH10207.1"/>
    <property type="molecule type" value="Genomic_DNA"/>
</dbReference>
<accession>X1CQV8</accession>
<reference evidence="1" key="1">
    <citation type="journal article" date="2014" name="Front. Microbiol.">
        <title>High frequency of phylogenetically diverse reductive dehalogenase-homologous genes in deep subseafloor sedimentary metagenomes.</title>
        <authorList>
            <person name="Kawai M."/>
            <person name="Futagami T."/>
            <person name="Toyoda A."/>
            <person name="Takaki Y."/>
            <person name="Nishi S."/>
            <person name="Hori S."/>
            <person name="Arai W."/>
            <person name="Tsubouchi T."/>
            <person name="Morono Y."/>
            <person name="Uchiyama I."/>
            <person name="Ito T."/>
            <person name="Fujiyama A."/>
            <person name="Inagaki F."/>
            <person name="Takami H."/>
        </authorList>
    </citation>
    <scope>NUCLEOTIDE SEQUENCE</scope>
    <source>
        <strain evidence="1">Expedition CK06-06</strain>
    </source>
</reference>